<dbReference type="NCBIfam" id="TIGR02436">
    <property type="entry name" value="four helix bundle protein"/>
    <property type="match status" value="1"/>
</dbReference>
<dbReference type="InterPro" id="IPR012657">
    <property type="entry name" value="23S_rRNA-intervening_sequence"/>
</dbReference>
<dbReference type="PANTHER" id="PTHR38471:SF2">
    <property type="entry name" value="FOUR HELIX BUNDLE PROTEIN"/>
    <property type="match status" value="1"/>
</dbReference>
<dbReference type="RefSeq" id="WP_107011977.1">
    <property type="nucleotide sequence ID" value="NZ_CP028136.1"/>
</dbReference>
<sequence length="124" mass="14093">MEEGADKRNVLADKSYQYALKIISACKELTEQKEYILSKQLLRCGTSIGANVAEANGAISNADFSAKISIAYKESLETKYWLKLLHDSNYLREKNFSSLYQLADELSKILYSILKSTRIRKTDN</sequence>
<dbReference type="Proteomes" id="UP000241507">
    <property type="component" value="Chromosome"/>
</dbReference>
<accession>A0A2R3Z4K6</accession>
<dbReference type="KEGG" id="grs:C7S20_07905"/>
<dbReference type="Gene3D" id="1.20.1440.60">
    <property type="entry name" value="23S rRNA-intervening sequence"/>
    <property type="match status" value="1"/>
</dbReference>
<dbReference type="SUPFAM" id="SSF158446">
    <property type="entry name" value="IVS-encoded protein-like"/>
    <property type="match status" value="1"/>
</dbReference>
<dbReference type="AlphaFoldDB" id="A0A2R3Z4K6"/>
<proteinExistence type="predicted"/>
<reference evidence="2" key="1">
    <citation type="submission" date="2018-03" db="EMBL/GenBank/DDBJ databases">
        <title>Gramella fulva sp. nov., isolated from a dry surface of tidal flat.</title>
        <authorList>
            <person name="Hwang S.H."/>
            <person name="Hwang W.M."/>
            <person name="Kang K."/>
            <person name="Ahn T.-Y."/>
        </authorList>
    </citation>
    <scope>NUCLEOTIDE SEQUENCE [LARGE SCALE GENOMIC DNA]</scope>
    <source>
        <strain evidence="2">SH35</strain>
    </source>
</reference>
<dbReference type="PANTHER" id="PTHR38471">
    <property type="entry name" value="FOUR HELIX BUNDLE PROTEIN"/>
    <property type="match status" value="1"/>
</dbReference>
<evidence type="ECO:0000313" key="2">
    <source>
        <dbReference type="Proteomes" id="UP000241507"/>
    </source>
</evidence>
<evidence type="ECO:0000313" key="1">
    <source>
        <dbReference type="EMBL" id="AVR45199.1"/>
    </source>
</evidence>
<protein>
    <submittedName>
        <fullName evidence="1">Four helix bundle protein</fullName>
    </submittedName>
</protein>
<dbReference type="PIRSF" id="PIRSF035652">
    <property type="entry name" value="CHP02436"/>
    <property type="match status" value="1"/>
</dbReference>
<organism evidence="1 2">
    <name type="scientific">Christiangramia fulva</name>
    <dbReference type="NCBI Taxonomy" id="2126553"/>
    <lineage>
        <taxon>Bacteria</taxon>
        <taxon>Pseudomonadati</taxon>
        <taxon>Bacteroidota</taxon>
        <taxon>Flavobacteriia</taxon>
        <taxon>Flavobacteriales</taxon>
        <taxon>Flavobacteriaceae</taxon>
        <taxon>Christiangramia</taxon>
    </lineage>
</organism>
<dbReference type="EMBL" id="CP028136">
    <property type="protein sequence ID" value="AVR45199.1"/>
    <property type="molecule type" value="Genomic_DNA"/>
</dbReference>
<dbReference type="InterPro" id="IPR036583">
    <property type="entry name" value="23S_rRNA_IVS_sf"/>
</dbReference>
<keyword evidence="2" id="KW-1185">Reference proteome</keyword>
<dbReference type="OrthoDB" id="285993at2"/>
<dbReference type="Pfam" id="PF05635">
    <property type="entry name" value="23S_rRNA_IVP"/>
    <property type="match status" value="1"/>
</dbReference>
<name>A0A2R3Z4K6_9FLAO</name>
<gene>
    <name evidence="1" type="ORF">C7S20_07905</name>
</gene>